<feature type="non-terminal residue" evidence="1">
    <location>
        <position position="1"/>
    </location>
</feature>
<evidence type="ECO:0000313" key="1">
    <source>
        <dbReference type="EMBL" id="TVU02309.1"/>
    </source>
</evidence>
<comment type="caution">
    <text evidence="1">The sequence shown here is derived from an EMBL/GenBank/DDBJ whole genome shotgun (WGS) entry which is preliminary data.</text>
</comment>
<proteinExistence type="predicted"/>
<accession>A0A5J9STL1</accession>
<name>A0A5J9STL1_9POAL</name>
<dbReference type="Proteomes" id="UP000324897">
    <property type="component" value="Unassembled WGS sequence"/>
</dbReference>
<dbReference type="EMBL" id="RWGY01000340">
    <property type="protein sequence ID" value="TVU02309.1"/>
    <property type="molecule type" value="Genomic_DNA"/>
</dbReference>
<evidence type="ECO:0000313" key="2">
    <source>
        <dbReference type="Proteomes" id="UP000324897"/>
    </source>
</evidence>
<sequence length="144" mass="16569">MDFPVFLRKGVKPLEENGEHYGGVLVKQDMPCRFCVQQRGGEKLRKAARRSIGTSTSLIRQHVHSKAQPTNIMQYYKQDSATFRYVYAYILLLDKETVVGLVCNSSYCRVPNIPVFDLLEHQKCSTNLVQHLRNRQINKKNLVG</sequence>
<protein>
    <submittedName>
        <fullName evidence="1">Uncharacterized protein</fullName>
    </submittedName>
</protein>
<keyword evidence="2" id="KW-1185">Reference proteome</keyword>
<dbReference type="Gramene" id="TVU02309">
    <property type="protein sequence ID" value="TVU02309"/>
    <property type="gene ID" value="EJB05_52218"/>
</dbReference>
<organism evidence="1 2">
    <name type="scientific">Eragrostis curvula</name>
    <name type="common">weeping love grass</name>
    <dbReference type="NCBI Taxonomy" id="38414"/>
    <lineage>
        <taxon>Eukaryota</taxon>
        <taxon>Viridiplantae</taxon>
        <taxon>Streptophyta</taxon>
        <taxon>Embryophyta</taxon>
        <taxon>Tracheophyta</taxon>
        <taxon>Spermatophyta</taxon>
        <taxon>Magnoliopsida</taxon>
        <taxon>Liliopsida</taxon>
        <taxon>Poales</taxon>
        <taxon>Poaceae</taxon>
        <taxon>PACMAD clade</taxon>
        <taxon>Chloridoideae</taxon>
        <taxon>Eragrostideae</taxon>
        <taxon>Eragrostidinae</taxon>
        <taxon>Eragrostis</taxon>
    </lineage>
</organism>
<gene>
    <name evidence="1" type="ORF">EJB05_52218</name>
</gene>
<dbReference type="AlphaFoldDB" id="A0A5J9STL1"/>
<reference evidence="1 2" key="1">
    <citation type="journal article" date="2019" name="Sci. Rep.">
        <title>A high-quality genome of Eragrostis curvula grass provides insights into Poaceae evolution and supports new strategies to enhance forage quality.</title>
        <authorList>
            <person name="Carballo J."/>
            <person name="Santos B.A.C.M."/>
            <person name="Zappacosta D."/>
            <person name="Garbus I."/>
            <person name="Selva J.P."/>
            <person name="Gallo C.A."/>
            <person name="Diaz A."/>
            <person name="Albertini E."/>
            <person name="Caccamo M."/>
            <person name="Echenique V."/>
        </authorList>
    </citation>
    <scope>NUCLEOTIDE SEQUENCE [LARGE SCALE GENOMIC DNA]</scope>
    <source>
        <strain evidence="2">cv. Victoria</strain>
        <tissue evidence="1">Leaf</tissue>
    </source>
</reference>